<gene>
    <name evidence="1" type="ORF">CDAR_256631</name>
</gene>
<organism evidence="1 2">
    <name type="scientific">Caerostris darwini</name>
    <dbReference type="NCBI Taxonomy" id="1538125"/>
    <lineage>
        <taxon>Eukaryota</taxon>
        <taxon>Metazoa</taxon>
        <taxon>Ecdysozoa</taxon>
        <taxon>Arthropoda</taxon>
        <taxon>Chelicerata</taxon>
        <taxon>Arachnida</taxon>
        <taxon>Araneae</taxon>
        <taxon>Araneomorphae</taxon>
        <taxon>Entelegynae</taxon>
        <taxon>Araneoidea</taxon>
        <taxon>Araneidae</taxon>
        <taxon>Caerostris</taxon>
    </lineage>
</organism>
<name>A0AAV4PVY9_9ARAC</name>
<sequence length="291" mass="33398">MCWTILQQSTANFVNTKWIRKSCGREKYWCARSSFHFVPHPLPFYPRPQKPVLTVTTFRGPQVWWWPGADKSRPRGKKREKLKEVLGGGTAEQKNVRRLPDFAARGFGWIVHDWKSYKCPLPFTPNRLDATRFAQQVGKMSSVGGEEESTKPNDLESYRFCSQYNLEIHISLASRGFISCFSVADKGVSFSSTGDPISRWGGVGGRARAATYEEWQRRSFVPRSGEQLARVVQRGWSSRAFLVLNEPPTPINKLSAKRICWPETIALPRRRLFQAPNDKRMLSIPFNPFLE</sequence>
<reference evidence="1 2" key="1">
    <citation type="submission" date="2021-06" db="EMBL/GenBank/DDBJ databases">
        <title>Caerostris darwini draft genome.</title>
        <authorList>
            <person name="Kono N."/>
            <person name="Arakawa K."/>
        </authorList>
    </citation>
    <scope>NUCLEOTIDE SEQUENCE [LARGE SCALE GENOMIC DNA]</scope>
</reference>
<accession>A0AAV4PVY9</accession>
<protein>
    <recommendedName>
        <fullName evidence="3">Ribosomal protein S3</fullName>
    </recommendedName>
</protein>
<proteinExistence type="predicted"/>
<dbReference type="AlphaFoldDB" id="A0AAV4PVY9"/>
<dbReference type="Proteomes" id="UP001054837">
    <property type="component" value="Unassembled WGS sequence"/>
</dbReference>
<evidence type="ECO:0000313" key="1">
    <source>
        <dbReference type="EMBL" id="GIY01733.1"/>
    </source>
</evidence>
<keyword evidence="2" id="KW-1185">Reference proteome</keyword>
<comment type="caution">
    <text evidence="1">The sequence shown here is derived from an EMBL/GenBank/DDBJ whole genome shotgun (WGS) entry which is preliminary data.</text>
</comment>
<evidence type="ECO:0000313" key="2">
    <source>
        <dbReference type="Proteomes" id="UP001054837"/>
    </source>
</evidence>
<dbReference type="EMBL" id="BPLQ01003607">
    <property type="protein sequence ID" value="GIY01733.1"/>
    <property type="molecule type" value="Genomic_DNA"/>
</dbReference>
<evidence type="ECO:0008006" key="3">
    <source>
        <dbReference type="Google" id="ProtNLM"/>
    </source>
</evidence>